<gene>
    <name evidence="1" type="ORF">HF292_009790</name>
</gene>
<proteinExistence type="predicted"/>
<sequence length="63" mass="6798">MMAVNTEEEHRAFKQWCNISDDLLVEAAYAVNAASSVSGVTAIQKLDDAADDYWCGDSGIDDA</sequence>
<keyword evidence="2" id="KW-1185">Reference proteome</keyword>
<name>A0ACD5IHE4_9PROT</name>
<dbReference type="EMBL" id="CP130946">
    <property type="protein sequence ID" value="XRP72099.1"/>
    <property type="molecule type" value="Genomic_DNA"/>
</dbReference>
<organism evidence="1 2">
    <name type="scientific">Acidithiobacillus ferruginosus</name>
    <dbReference type="NCBI Taxonomy" id="3063951"/>
    <lineage>
        <taxon>Bacteria</taxon>
        <taxon>Pseudomonadati</taxon>
        <taxon>Pseudomonadota</taxon>
        <taxon>Acidithiobacillia</taxon>
        <taxon>Acidithiobacillales</taxon>
        <taxon>Acidithiobacillaceae</taxon>
        <taxon>Acidithiobacillus</taxon>
    </lineage>
</organism>
<evidence type="ECO:0000313" key="1">
    <source>
        <dbReference type="EMBL" id="XRP72099.1"/>
    </source>
</evidence>
<accession>A0ACD5IHE4</accession>
<evidence type="ECO:0000313" key="2">
    <source>
        <dbReference type="Proteomes" id="UP001196097"/>
    </source>
</evidence>
<protein>
    <submittedName>
        <fullName evidence="1">Uncharacterized protein</fullName>
    </submittedName>
</protein>
<dbReference type="Proteomes" id="UP001196097">
    <property type="component" value="Chromosome"/>
</dbReference>
<reference evidence="1 2" key="1">
    <citation type="journal article" date="2021" name="ISME J.">
        <title>Genomic evolution of the class Acidithiobacillia: deep-branching Proteobacteria living in extreme acidic conditions.</title>
        <authorList>
            <person name="Moya-Beltran A."/>
            <person name="Beard S."/>
            <person name="Rojas-Villalobos C."/>
            <person name="Issotta F."/>
            <person name="Gallardo Y."/>
            <person name="Ulloa R."/>
            <person name="Giaveno A."/>
            <person name="Degli Esposti M."/>
            <person name="Johnson D.B."/>
            <person name="Quatrini R."/>
        </authorList>
    </citation>
    <scope>NUCLEOTIDE SEQUENCE [LARGE SCALE GENOMIC DNA]</scope>
    <source>
        <strain evidence="1 2">CF3</strain>
    </source>
</reference>